<proteinExistence type="predicted"/>
<accession>A0A9D4MBG9</accession>
<keyword evidence="2" id="KW-1185">Reference proteome</keyword>
<gene>
    <name evidence="1" type="ORF">DPMN_036413</name>
</gene>
<reference evidence="1" key="1">
    <citation type="journal article" date="2019" name="bioRxiv">
        <title>The Genome of the Zebra Mussel, Dreissena polymorpha: A Resource for Invasive Species Research.</title>
        <authorList>
            <person name="McCartney M.A."/>
            <person name="Auch B."/>
            <person name="Kono T."/>
            <person name="Mallez S."/>
            <person name="Zhang Y."/>
            <person name="Obille A."/>
            <person name="Becker A."/>
            <person name="Abrahante J.E."/>
            <person name="Garbe J."/>
            <person name="Badalamenti J.P."/>
            <person name="Herman A."/>
            <person name="Mangelson H."/>
            <person name="Liachko I."/>
            <person name="Sullivan S."/>
            <person name="Sone E.D."/>
            <person name="Koren S."/>
            <person name="Silverstein K.A.T."/>
            <person name="Beckman K.B."/>
            <person name="Gohl D.M."/>
        </authorList>
    </citation>
    <scope>NUCLEOTIDE SEQUENCE</scope>
    <source>
        <strain evidence="1">Duluth1</strain>
        <tissue evidence="1">Whole animal</tissue>
    </source>
</reference>
<dbReference type="Proteomes" id="UP000828390">
    <property type="component" value="Unassembled WGS sequence"/>
</dbReference>
<reference evidence="1" key="2">
    <citation type="submission" date="2020-11" db="EMBL/GenBank/DDBJ databases">
        <authorList>
            <person name="McCartney M.A."/>
            <person name="Auch B."/>
            <person name="Kono T."/>
            <person name="Mallez S."/>
            <person name="Becker A."/>
            <person name="Gohl D.M."/>
            <person name="Silverstein K.A.T."/>
            <person name="Koren S."/>
            <person name="Bechman K.B."/>
            <person name="Herman A."/>
            <person name="Abrahante J.E."/>
            <person name="Garbe J."/>
        </authorList>
    </citation>
    <scope>NUCLEOTIDE SEQUENCE</scope>
    <source>
        <strain evidence="1">Duluth1</strain>
        <tissue evidence="1">Whole animal</tissue>
    </source>
</reference>
<organism evidence="1 2">
    <name type="scientific">Dreissena polymorpha</name>
    <name type="common">Zebra mussel</name>
    <name type="synonym">Mytilus polymorpha</name>
    <dbReference type="NCBI Taxonomy" id="45954"/>
    <lineage>
        <taxon>Eukaryota</taxon>
        <taxon>Metazoa</taxon>
        <taxon>Spiralia</taxon>
        <taxon>Lophotrochozoa</taxon>
        <taxon>Mollusca</taxon>
        <taxon>Bivalvia</taxon>
        <taxon>Autobranchia</taxon>
        <taxon>Heteroconchia</taxon>
        <taxon>Euheterodonta</taxon>
        <taxon>Imparidentia</taxon>
        <taxon>Neoheterodontei</taxon>
        <taxon>Myida</taxon>
        <taxon>Dreissenoidea</taxon>
        <taxon>Dreissenidae</taxon>
        <taxon>Dreissena</taxon>
    </lineage>
</organism>
<name>A0A9D4MBG9_DREPO</name>
<evidence type="ECO:0000313" key="2">
    <source>
        <dbReference type="Proteomes" id="UP000828390"/>
    </source>
</evidence>
<protein>
    <submittedName>
        <fullName evidence="1">Uncharacterized protein</fullName>
    </submittedName>
</protein>
<evidence type="ECO:0000313" key="1">
    <source>
        <dbReference type="EMBL" id="KAH3873186.1"/>
    </source>
</evidence>
<dbReference type="AlphaFoldDB" id="A0A9D4MBG9"/>
<dbReference type="EMBL" id="JAIWYP010000002">
    <property type="protein sequence ID" value="KAH3873186.1"/>
    <property type="molecule type" value="Genomic_DNA"/>
</dbReference>
<comment type="caution">
    <text evidence="1">The sequence shown here is derived from an EMBL/GenBank/DDBJ whole genome shotgun (WGS) entry which is preliminary data.</text>
</comment>
<sequence>MVLRKSRDNNDRKACNIKRRTVCSVGGAHADLSTLARGELDIEDNDWTMQLSLLRRKLPK</sequence>